<feature type="signal peptide" evidence="1">
    <location>
        <begin position="1"/>
        <end position="22"/>
    </location>
</feature>
<keyword evidence="1" id="KW-0732">Signal</keyword>
<protein>
    <submittedName>
        <fullName evidence="2">Uncharacterized protein</fullName>
    </submittedName>
</protein>
<proteinExistence type="predicted"/>
<sequence>MLYSSICLGLLSLLLTADRTSAAAFPPGTPSDPSDSTHHNAVSLPEGDYRLKLITLDGDKNSEFWAAAEKYDEDPELLFYSVVAESDMTKATKVSYKDTQLIFHSQWGDQYLNWENITATAGVYYGILTDESGISGIQSTPEGWLKWTGALSDPEGWSVCPWMDDAPWNILYIDRDPPVSEKPCKRARVLAVPWEDDQPDEKS</sequence>
<dbReference type="Proteomes" id="UP000091918">
    <property type="component" value="Unassembled WGS sequence"/>
</dbReference>
<gene>
    <name evidence="2" type="ORF">ACJ72_03734</name>
</gene>
<evidence type="ECO:0000313" key="3">
    <source>
        <dbReference type="Proteomes" id="UP000091918"/>
    </source>
</evidence>
<evidence type="ECO:0000313" key="2">
    <source>
        <dbReference type="EMBL" id="OAX81915.1"/>
    </source>
</evidence>
<dbReference type="AlphaFoldDB" id="A0A1B7NYQ3"/>
<organism evidence="2 3">
    <name type="scientific">Emergomyces africanus</name>
    <dbReference type="NCBI Taxonomy" id="1955775"/>
    <lineage>
        <taxon>Eukaryota</taxon>
        <taxon>Fungi</taxon>
        <taxon>Dikarya</taxon>
        <taxon>Ascomycota</taxon>
        <taxon>Pezizomycotina</taxon>
        <taxon>Eurotiomycetes</taxon>
        <taxon>Eurotiomycetidae</taxon>
        <taxon>Onygenales</taxon>
        <taxon>Ajellomycetaceae</taxon>
        <taxon>Emergomyces</taxon>
    </lineage>
</organism>
<evidence type="ECO:0000256" key="1">
    <source>
        <dbReference type="SAM" id="SignalP"/>
    </source>
</evidence>
<reference evidence="2 3" key="1">
    <citation type="submission" date="2015-07" db="EMBL/GenBank/DDBJ databases">
        <title>Emmonsia species relationships and genome sequence.</title>
        <authorList>
            <person name="Cuomo C.A."/>
            <person name="Schwartz I.S."/>
            <person name="Kenyon C."/>
            <person name="de Hoog G.S."/>
            <person name="Govender N.P."/>
            <person name="Botha A."/>
            <person name="Moreno L."/>
            <person name="de Vries M."/>
            <person name="Munoz J.F."/>
            <person name="Stielow J.B."/>
        </authorList>
    </citation>
    <scope>NUCLEOTIDE SEQUENCE [LARGE SCALE GENOMIC DNA]</scope>
    <source>
        <strain evidence="2 3">CBS 136260</strain>
    </source>
</reference>
<name>A0A1B7NYQ3_9EURO</name>
<dbReference type="EMBL" id="LGUA01000386">
    <property type="protein sequence ID" value="OAX81915.1"/>
    <property type="molecule type" value="Genomic_DNA"/>
</dbReference>
<dbReference type="OrthoDB" id="4189269at2759"/>
<comment type="caution">
    <text evidence="2">The sequence shown here is derived from an EMBL/GenBank/DDBJ whole genome shotgun (WGS) entry which is preliminary data.</text>
</comment>
<feature type="chain" id="PRO_5008598285" evidence="1">
    <location>
        <begin position="23"/>
        <end position="203"/>
    </location>
</feature>
<keyword evidence="3" id="KW-1185">Reference proteome</keyword>
<accession>A0A1B7NYQ3</accession>